<dbReference type="Pfam" id="PF07954">
    <property type="entry name" value="DUF1689"/>
    <property type="match status" value="1"/>
</dbReference>
<evidence type="ECO:0000256" key="1">
    <source>
        <dbReference type="SAM" id="MobiDB-lite"/>
    </source>
</evidence>
<organism evidence="3 4">
    <name type="scientific">Nadsonia fulvescens var. elongata DSM 6958</name>
    <dbReference type="NCBI Taxonomy" id="857566"/>
    <lineage>
        <taxon>Eukaryota</taxon>
        <taxon>Fungi</taxon>
        <taxon>Dikarya</taxon>
        <taxon>Ascomycota</taxon>
        <taxon>Saccharomycotina</taxon>
        <taxon>Dipodascomycetes</taxon>
        <taxon>Dipodascales</taxon>
        <taxon>Dipodascales incertae sedis</taxon>
        <taxon>Nadsonia</taxon>
    </lineage>
</organism>
<feature type="compositionally biased region" description="Basic and acidic residues" evidence="1">
    <location>
        <begin position="241"/>
        <end position="268"/>
    </location>
</feature>
<sequence>MSNTSNVAAGMIPLNSQQFSEFVDLDNELTPSQRDLVAKGLDSGASKLIMVSSVSFLGSVAAHWTYQKMRGRRYTAFLPLCTGFLGFVTSMKFAEPVMFGRVVRAQPEGTPERRLFDFLESHGSQTLGLWRFYYVYTSQNPDQRYKMLASMRQAVEKASGGISALSPEQELAIQNKQKELDASSQKDSLYDKIDRENAALAQNKSTPVIDESSIESALGYGGSEDKGANSEMAKSSMSVWDRIRGEQSSEKKSSSWDRIRNENNRDRLSPPTSDSEAMPAAASDSQPVAKLSLTENGLVVDKRAQEAFDRELERERSGEDALVDDFTSSEKKWT</sequence>
<dbReference type="AlphaFoldDB" id="A0A1E3PT57"/>
<evidence type="ECO:0008006" key="5">
    <source>
        <dbReference type="Google" id="ProtNLM"/>
    </source>
</evidence>
<name>A0A1E3PT57_9ASCO</name>
<feature type="region of interest" description="Disordered" evidence="1">
    <location>
        <begin position="220"/>
        <end position="334"/>
    </location>
</feature>
<dbReference type="EMBL" id="KV454406">
    <property type="protein sequence ID" value="ODQ68444.1"/>
    <property type="molecule type" value="Genomic_DNA"/>
</dbReference>
<keyword evidence="4" id="KW-1185">Reference proteome</keyword>
<keyword evidence="2" id="KW-0812">Transmembrane</keyword>
<evidence type="ECO:0000313" key="3">
    <source>
        <dbReference type="EMBL" id="ODQ68444.1"/>
    </source>
</evidence>
<dbReference type="Proteomes" id="UP000095009">
    <property type="component" value="Unassembled WGS sequence"/>
</dbReference>
<dbReference type="InterPro" id="IPR012470">
    <property type="entry name" value="Pup1-like"/>
</dbReference>
<protein>
    <recommendedName>
        <fullName evidence="5">Transmembrane protein</fullName>
    </recommendedName>
</protein>
<accession>A0A1E3PT57</accession>
<gene>
    <name evidence="3" type="ORF">NADFUDRAFT_45013</name>
</gene>
<feature type="compositionally biased region" description="Basic and acidic residues" evidence="1">
    <location>
        <begin position="300"/>
        <end position="319"/>
    </location>
</feature>
<evidence type="ECO:0000313" key="4">
    <source>
        <dbReference type="Proteomes" id="UP000095009"/>
    </source>
</evidence>
<keyword evidence="2" id="KW-0472">Membrane</keyword>
<proteinExistence type="predicted"/>
<keyword evidence="2" id="KW-1133">Transmembrane helix</keyword>
<evidence type="ECO:0000256" key="2">
    <source>
        <dbReference type="SAM" id="Phobius"/>
    </source>
</evidence>
<reference evidence="3 4" key="1">
    <citation type="journal article" date="2016" name="Proc. Natl. Acad. Sci. U.S.A.">
        <title>Comparative genomics of biotechnologically important yeasts.</title>
        <authorList>
            <person name="Riley R."/>
            <person name="Haridas S."/>
            <person name="Wolfe K.H."/>
            <person name="Lopes M.R."/>
            <person name="Hittinger C.T."/>
            <person name="Goeker M."/>
            <person name="Salamov A.A."/>
            <person name="Wisecaver J.H."/>
            <person name="Long T.M."/>
            <person name="Calvey C.H."/>
            <person name="Aerts A.L."/>
            <person name="Barry K.W."/>
            <person name="Choi C."/>
            <person name="Clum A."/>
            <person name="Coughlan A.Y."/>
            <person name="Deshpande S."/>
            <person name="Douglass A.P."/>
            <person name="Hanson S.J."/>
            <person name="Klenk H.-P."/>
            <person name="LaButti K.M."/>
            <person name="Lapidus A."/>
            <person name="Lindquist E.A."/>
            <person name="Lipzen A.M."/>
            <person name="Meier-Kolthoff J.P."/>
            <person name="Ohm R.A."/>
            <person name="Otillar R.P."/>
            <person name="Pangilinan J.L."/>
            <person name="Peng Y."/>
            <person name="Rokas A."/>
            <person name="Rosa C.A."/>
            <person name="Scheuner C."/>
            <person name="Sibirny A.A."/>
            <person name="Slot J.C."/>
            <person name="Stielow J.B."/>
            <person name="Sun H."/>
            <person name="Kurtzman C.P."/>
            <person name="Blackwell M."/>
            <person name="Grigoriev I.V."/>
            <person name="Jeffries T.W."/>
        </authorList>
    </citation>
    <scope>NUCLEOTIDE SEQUENCE [LARGE SCALE GENOMIC DNA]</scope>
    <source>
        <strain evidence="3 4">DSM 6958</strain>
    </source>
</reference>
<feature type="transmembrane region" description="Helical" evidence="2">
    <location>
        <begin position="76"/>
        <end position="94"/>
    </location>
</feature>